<dbReference type="Proteomes" id="UP000824998">
    <property type="component" value="Unassembled WGS sequence"/>
</dbReference>
<evidence type="ECO:0000313" key="1">
    <source>
        <dbReference type="EMBL" id="KAG9235697.1"/>
    </source>
</evidence>
<sequence>MFAARFGRSSLVLRKAMVSMMSLNISICEEDTTRADEIMNVGTAENRNIYFAAYFPPPFKVTNLLRPTLDSLSIFSHYRNPEVARLWIFIQFVSLHI</sequence>
<dbReference type="AlphaFoldDB" id="A0A9P7YM25"/>
<organism evidence="1 2">
    <name type="scientific">Amylocarpus encephaloides</name>
    <dbReference type="NCBI Taxonomy" id="45428"/>
    <lineage>
        <taxon>Eukaryota</taxon>
        <taxon>Fungi</taxon>
        <taxon>Dikarya</taxon>
        <taxon>Ascomycota</taxon>
        <taxon>Pezizomycotina</taxon>
        <taxon>Leotiomycetes</taxon>
        <taxon>Helotiales</taxon>
        <taxon>Helotiales incertae sedis</taxon>
        <taxon>Amylocarpus</taxon>
    </lineage>
</organism>
<proteinExistence type="predicted"/>
<gene>
    <name evidence="1" type="ORF">BJ875DRAFT_458515</name>
</gene>
<evidence type="ECO:0000313" key="2">
    <source>
        <dbReference type="Proteomes" id="UP000824998"/>
    </source>
</evidence>
<reference evidence="1" key="1">
    <citation type="journal article" date="2021" name="IMA Fungus">
        <title>Genomic characterization of three marine fungi, including Emericellopsis atlantica sp. nov. with signatures of a generalist lifestyle and marine biomass degradation.</title>
        <authorList>
            <person name="Hagestad O.C."/>
            <person name="Hou L."/>
            <person name="Andersen J.H."/>
            <person name="Hansen E.H."/>
            <person name="Altermark B."/>
            <person name="Li C."/>
            <person name="Kuhnert E."/>
            <person name="Cox R.J."/>
            <person name="Crous P.W."/>
            <person name="Spatafora J.W."/>
            <person name="Lail K."/>
            <person name="Amirebrahimi M."/>
            <person name="Lipzen A."/>
            <person name="Pangilinan J."/>
            <person name="Andreopoulos W."/>
            <person name="Hayes R.D."/>
            <person name="Ng V."/>
            <person name="Grigoriev I.V."/>
            <person name="Jackson S.A."/>
            <person name="Sutton T.D.S."/>
            <person name="Dobson A.D.W."/>
            <person name="Rama T."/>
        </authorList>
    </citation>
    <scope>NUCLEOTIDE SEQUENCE</scope>
    <source>
        <strain evidence="1">TRa018bII</strain>
    </source>
</reference>
<keyword evidence="2" id="KW-1185">Reference proteome</keyword>
<dbReference type="EMBL" id="MU251425">
    <property type="protein sequence ID" value="KAG9235697.1"/>
    <property type="molecule type" value="Genomic_DNA"/>
</dbReference>
<comment type="caution">
    <text evidence="1">The sequence shown here is derived from an EMBL/GenBank/DDBJ whole genome shotgun (WGS) entry which is preliminary data.</text>
</comment>
<accession>A0A9P7YM25</accession>
<name>A0A9P7YM25_9HELO</name>
<protein>
    <submittedName>
        <fullName evidence="1">Uncharacterized protein</fullName>
    </submittedName>
</protein>